<dbReference type="GO" id="GO:0004497">
    <property type="term" value="F:monooxygenase activity"/>
    <property type="evidence" value="ECO:0007669"/>
    <property type="project" value="UniProtKB-KW"/>
</dbReference>
<accession>A0ABT4PTP8</accession>
<dbReference type="EMBL" id="JAPZPY010000005">
    <property type="protein sequence ID" value="MCZ8379958.1"/>
    <property type="molecule type" value="Genomic_DNA"/>
</dbReference>
<dbReference type="PROSITE" id="PS51725">
    <property type="entry name" value="ABM"/>
    <property type="match status" value="1"/>
</dbReference>
<evidence type="ECO:0000313" key="3">
    <source>
        <dbReference type="Proteomes" id="UP001142153"/>
    </source>
</evidence>
<keyword evidence="2" id="KW-0503">Monooxygenase</keyword>
<evidence type="ECO:0000313" key="2">
    <source>
        <dbReference type="EMBL" id="MCZ8379958.1"/>
    </source>
</evidence>
<comment type="caution">
    <text evidence="2">The sequence shown here is derived from an EMBL/GenBank/DDBJ whole genome shotgun (WGS) entry which is preliminary data.</text>
</comment>
<dbReference type="Proteomes" id="UP001142153">
    <property type="component" value="Unassembled WGS sequence"/>
</dbReference>
<dbReference type="InterPro" id="IPR011008">
    <property type="entry name" value="Dimeric_a/b-barrel"/>
</dbReference>
<dbReference type="RefSeq" id="WP_269894617.1">
    <property type="nucleotide sequence ID" value="NZ_JAPZPY010000005.1"/>
</dbReference>
<name>A0ABT4PTP8_9MYCO</name>
<keyword evidence="3" id="KW-1185">Reference proteome</keyword>
<dbReference type="PANTHER" id="PTHR33336:SF3">
    <property type="entry name" value="ABM DOMAIN-CONTAINING PROTEIN"/>
    <property type="match status" value="1"/>
</dbReference>
<dbReference type="Pfam" id="PF03992">
    <property type="entry name" value="ABM"/>
    <property type="match status" value="1"/>
</dbReference>
<proteinExistence type="predicted"/>
<keyword evidence="2" id="KW-0560">Oxidoreductase</keyword>
<dbReference type="PANTHER" id="PTHR33336">
    <property type="entry name" value="QUINOL MONOOXYGENASE YGIN-RELATED"/>
    <property type="match status" value="1"/>
</dbReference>
<protein>
    <submittedName>
        <fullName evidence="2">Quinol monooxygenase</fullName>
    </submittedName>
</protein>
<reference evidence="2" key="1">
    <citation type="submission" date="2022-12" db="EMBL/GenBank/DDBJ databases">
        <authorList>
            <person name="Deng Y."/>
            <person name="Zhang Y.-Q."/>
        </authorList>
    </citation>
    <scope>NUCLEOTIDE SEQUENCE</scope>
    <source>
        <strain evidence="2">CPCC 205372</strain>
    </source>
</reference>
<dbReference type="Gene3D" id="3.30.70.100">
    <property type="match status" value="1"/>
</dbReference>
<feature type="domain" description="ABM" evidence="1">
    <location>
        <begin position="20"/>
        <end position="109"/>
    </location>
</feature>
<dbReference type="InterPro" id="IPR007138">
    <property type="entry name" value="ABM_dom"/>
</dbReference>
<gene>
    <name evidence="2" type="ORF">O6P37_13880</name>
</gene>
<sequence>MPNNRPDVVSPAASPEANGQTNVAFAVAKPAMAERLGDELLKLVAPTRAEPGCQRYEIHQSVHDPHIWMILETWGARADFDTHMQQSYVRDFLGQVPTLCVRDVEIGEYRAASATH</sequence>
<dbReference type="SUPFAM" id="SSF54909">
    <property type="entry name" value="Dimeric alpha+beta barrel"/>
    <property type="match status" value="1"/>
</dbReference>
<organism evidence="2 3">
    <name type="scientific">Mycobacterium hippophais</name>
    <dbReference type="NCBI Taxonomy" id="3016340"/>
    <lineage>
        <taxon>Bacteria</taxon>
        <taxon>Bacillati</taxon>
        <taxon>Actinomycetota</taxon>
        <taxon>Actinomycetes</taxon>
        <taxon>Mycobacteriales</taxon>
        <taxon>Mycobacteriaceae</taxon>
        <taxon>Mycobacterium</taxon>
    </lineage>
</organism>
<evidence type="ECO:0000259" key="1">
    <source>
        <dbReference type="PROSITE" id="PS51725"/>
    </source>
</evidence>
<dbReference type="InterPro" id="IPR050744">
    <property type="entry name" value="AI-2_Isomerase_LsrG"/>
</dbReference>